<dbReference type="Gene3D" id="3.30.390.50">
    <property type="entry name" value="CO dehydrogenase flavoprotein, C-terminal domain"/>
    <property type="match status" value="1"/>
</dbReference>
<dbReference type="PROSITE" id="PS51733">
    <property type="entry name" value="BPL_LPL_CATALYTIC"/>
    <property type="match status" value="1"/>
</dbReference>
<dbReference type="PANTHER" id="PTHR43679">
    <property type="entry name" value="OCTANOYLTRANSFERASE LIPM-RELATED"/>
    <property type="match status" value="1"/>
</dbReference>
<dbReference type="AlphaFoldDB" id="A0A3B1CAY3"/>
<dbReference type="Gene3D" id="3.30.930.10">
    <property type="entry name" value="Bira Bifunctional Protein, Domain 2"/>
    <property type="match status" value="1"/>
</dbReference>
<organism evidence="2">
    <name type="scientific">hydrothermal vent metagenome</name>
    <dbReference type="NCBI Taxonomy" id="652676"/>
    <lineage>
        <taxon>unclassified sequences</taxon>
        <taxon>metagenomes</taxon>
        <taxon>ecological metagenomes</taxon>
    </lineage>
</organism>
<evidence type="ECO:0000259" key="1">
    <source>
        <dbReference type="PROSITE" id="PS51733"/>
    </source>
</evidence>
<sequence length="541" mass="60524">MLFDGAGRRMREMTGRRIRVIDTGLQGAAENIAWDRALMTLREQNLIPDTIRFLRFTPSAIVGYHQRVADEIRVDYCRANAIEINRRVTGGGAIYFDEGQLGWELVFKKSSFGEGRSMEGVSADICEAAASALRKLGVNARFRPRNDLEVEGRKISGTGGAFEKDVILFQGTLLLDFDMERLLKALRIPVEKLTGKEIMSARERVASVNEILGRPLLAGKVKEAMTESFSRLFGLPSFAEPPSRQETQLAAEYLKVTGSNEWIDPGAGRDRSSVDTLHVFHKSKGGILRVSGRFDKEKRRLKQVFITGDVFVSPRRTLYDIEAVLKETRVDHVVSTLERFFGSYRFEGVVVTPSDFIRAVSKLIDKFHDMKLAMSAQQLNAVQTLNGGLQDICKSADVLLVPYCAKPLDCEWRNKDHCSQCGKCTVGEAYKIADDMGMRTISIHNYENLIDVLENERKKGAKAFIGACCSAFFVKRHKAFADSGMSCAIVDINDTTCYELNEEDLAYKGKFEKQTNLKLDVLQKVLSLKKTAAGLPAKKNR</sequence>
<dbReference type="CDD" id="cd16443">
    <property type="entry name" value="LplA"/>
    <property type="match status" value="1"/>
</dbReference>
<dbReference type="InterPro" id="IPR050664">
    <property type="entry name" value="Octanoyltrans_LipM/LipL"/>
</dbReference>
<dbReference type="InterPro" id="IPR002829">
    <property type="entry name" value="DUF116"/>
</dbReference>
<dbReference type="EMBL" id="UOGB01000219">
    <property type="protein sequence ID" value="VAX21813.1"/>
    <property type="molecule type" value="Genomic_DNA"/>
</dbReference>
<dbReference type="Pfam" id="PF01976">
    <property type="entry name" value="DUF116"/>
    <property type="match status" value="1"/>
</dbReference>
<dbReference type="SUPFAM" id="SSF55681">
    <property type="entry name" value="Class II aaRS and biotin synthetases"/>
    <property type="match status" value="1"/>
</dbReference>
<evidence type="ECO:0000313" key="2">
    <source>
        <dbReference type="EMBL" id="VAX21813.1"/>
    </source>
</evidence>
<dbReference type="InterPro" id="IPR004143">
    <property type="entry name" value="BPL_LPL_catalytic"/>
</dbReference>
<accession>A0A3B1CAY3</accession>
<protein>
    <recommendedName>
        <fullName evidence="1">BPL/LPL catalytic domain-containing protein</fullName>
    </recommendedName>
</protein>
<gene>
    <name evidence="2" type="ORF">MNBD_NITROSPINAE03-172</name>
</gene>
<reference evidence="2" key="1">
    <citation type="submission" date="2018-06" db="EMBL/GenBank/DDBJ databases">
        <authorList>
            <person name="Zhirakovskaya E."/>
        </authorList>
    </citation>
    <scope>NUCLEOTIDE SEQUENCE</scope>
</reference>
<name>A0A3B1CAY3_9ZZZZ</name>
<feature type="domain" description="BPL/LPL catalytic" evidence="1">
    <location>
        <begin position="45"/>
        <end position="237"/>
    </location>
</feature>
<proteinExistence type="predicted"/>
<dbReference type="Pfam" id="PF21948">
    <property type="entry name" value="LplA-B_cat"/>
    <property type="match status" value="1"/>
</dbReference>
<dbReference type="PANTHER" id="PTHR43679:SF2">
    <property type="entry name" value="OCTANOYL-[GCVH]:PROTEIN N-OCTANOYLTRANSFERASE"/>
    <property type="match status" value="1"/>
</dbReference>
<dbReference type="InterPro" id="IPR045864">
    <property type="entry name" value="aa-tRNA-synth_II/BPL/LPL"/>
</dbReference>